<dbReference type="Pfam" id="PF13387">
    <property type="entry name" value="Lnb_N"/>
    <property type="match status" value="1"/>
</dbReference>
<name>A0ABY7VX69_9BACT</name>
<sequence length="622" mass="71649">MKYFICFLLTISVGAMDLASLKELAKNRNVASKDHWLNLLHYDDGFFSQASVVDDENFFLSPTGKFNPQAELEACLEAFAVGDPSDNEHAINLFPARLDWLLEELPEAKKVFVANYSPKFARILKNIDPNKVQLIFPSQYMNNPSSLFGHTLLNIEGKRNKKLMAYSVNYSARTEETDGLKFAIKGVLGMYPGTFSIVRYFEKVIEYSDHNMRDVWEYDFKFTQKEVERVLMHVIEMEKIRSDYYFFDENCSYNLLFAIDAARPGMNLARQANDYWVLPVDTIKLVKVNDLVEMGRYRPSKSTRIRTIASPLKPSQKYLSKVLSRRVADEKDELLLSSYALDEQRRVYDVAIELMLIHLAAGEMTQEEYQDLYLETLRKRAKLGRNEVPYTFERPFDPAEGHDSMRVKMTTGAYDDQGFVGLSLRAAYHALEDDWAGYLKGSSIEVLNTDLYYFYDDKDVELRKFQLVSINSLSPVDEYFNPMSWIVDIGAESMRLREDDDDLHVATYVDTGFGQSSELNDSFLVYGLLRPSAHFSGVLNDSYMLSIGPELGTIYYINQHSSAQLSGRQSWAVLGQSNKMTELKSSLNWSLSKSLNVNGFFKWTDSFHQDWNEFGLSFNYYF</sequence>
<keyword evidence="5" id="KW-1185">Reference proteome</keyword>
<evidence type="ECO:0000259" key="3">
    <source>
        <dbReference type="Pfam" id="PF25225"/>
    </source>
</evidence>
<organism evidence="4 5">
    <name type="scientific">Lentisphaera profundi</name>
    <dbReference type="NCBI Taxonomy" id="1658616"/>
    <lineage>
        <taxon>Bacteria</taxon>
        <taxon>Pseudomonadati</taxon>
        <taxon>Lentisphaerota</taxon>
        <taxon>Lentisphaeria</taxon>
        <taxon>Lentisphaerales</taxon>
        <taxon>Lentisphaeraceae</taxon>
        <taxon>Lentisphaera</taxon>
    </lineage>
</organism>
<gene>
    <name evidence="4" type="ORF">PQO03_18780</name>
</gene>
<dbReference type="RefSeq" id="WP_274152527.1">
    <property type="nucleotide sequence ID" value="NZ_CP117812.1"/>
</dbReference>
<evidence type="ECO:0000313" key="5">
    <source>
        <dbReference type="Proteomes" id="UP001214250"/>
    </source>
</evidence>
<proteinExistence type="predicted"/>
<reference evidence="4 5" key="1">
    <citation type="submission" date="2023-02" db="EMBL/GenBank/DDBJ databases">
        <title>Genome sequence of Lentisphaera profundi SAORIC-696.</title>
        <authorList>
            <person name="Kim e."/>
            <person name="Cho J.-C."/>
            <person name="Choi A."/>
            <person name="Kang I."/>
        </authorList>
    </citation>
    <scope>NUCLEOTIDE SEQUENCE [LARGE SCALE GENOMIC DNA]</scope>
    <source>
        <strain evidence="4 5">SAORIC-696</strain>
    </source>
</reference>
<accession>A0ABY7VX69</accession>
<dbReference type="Pfam" id="PF25225">
    <property type="entry name" value="DUF7843"/>
    <property type="match status" value="1"/>
</dbReference>
<evidence type="ECO:0000313" key="4">
    <source>
        <dbReference type="EMBL" id="WDE97874.1"/>
    </source>
</evidence>
<evidence type="ECO:0000259" key="1">
    <source>
        <dbReference type="Pfam" id="PF13387"/>
    </source>
</evidence>
<dbReference type="InterPro" id="IPR025178">
    <property type="entry name" value="Lnb_N"/>
</dbReference>
<dbReference type="Pfam" id="PF25222">
    <property type="entry name" value="DUF7840"/>
    <property type="match status" value="1"/>
</dbReference>
<protein>
    <submittedName>
        <fullName evidence="4">DUF4105 domain-containing protein</fullName>
    </submittedName>
</protein>
<dbReference type="InterPro" id="IPR057165">
    <property type="entry name" value="DUF7843"/>
</dbReference>
<dbReference type="Proteomes" id="UP001214250">
    <property type="component" value="Chromosome 2"/>
</dbReference>
<feature type="domain" description="DUF7840" evidence="2">
    <location>
        <begin position="396"/>
        <end position="621"/>
    </location>
</feature>
<feature type="domain" description="Lnb N-terminal periplasmic" evidence="1">
    <location>
        <begin position="120"/>
        <end position="287"/>
    </location>
</feature>
<dbReference type="InterPro" id="IPR057162">
    <property type="entry name" value="DUF7840"/>
</dbReference>
<evidence type="ECO:0000259" key="2">
    <source>
        <dbReference type="Pfam" id="PF25222"/>
    </source>
</evidence>
<dbReference type="EMBL" id="CP117812">
    <property type="protein sequence ID" value="WDE97874.1"/>
    <property type="molecule type" value="Genomic_DNA"/>
</dbReference>
<feature type="domain" description="DUF7843" evidence="3">
    <location>
        <begin position="29"/>
        <end position="103"/>
    </location>
</feature>